<proteinExistence type="predicted"/>
<organism evidence="2 3">
    <name type="scientific">Aspergillus puulaauensis</name>
    <dbReference type="NCBI Taxonomy" id="1220207"/>
    <lineage>
        <taxon>Eukaryota</taxon>
        <taxon>Fungi</taxon>
        <taxon>Dikarya</taxon>
        <taxon>Ascomycota</taxon>
        <taxon>Pezizomycotina</taxon>
        <taxon>Eurotiomycetes</taxon>
        <taxon>Eurotiomycetidae</taxon>
        <taxon>Eurotiales</taxon>
        <taxon>Aspergillaceae</taxon>
        <taxon>Aspergillus</taxon>
    </lineage>
</organism>
<feature type="transmembrane region" description="Helical" evidence="1">
    <location>
        <begin position="159"/>
        <end position="177"/>
    </location>
</feature>
<evidence type="ECO:0000313" key="2">
    <source>
        <dbReference type="EMBL" id="BCS21555.1"/>
    </source>
</evidence>
<feature type="transmembrane region" description="Helical" evidence="1">
    <location>
        <begin position="189"/>
        <end position="210"/>
    </location>
</feature>
<keyword evidence="1" id="KW-0812">Transmembrane</keyword>
<dbReference type="KEGG" id="apuu:APUU_21987A"/>
<sequence>MADTAQERLADCGGELLIGPHGVLTQTWGQGFVVGALVVLFCLTISNMRRKALLHILILTELILASLHGIWVFVEGPASPWYLSATATTLYISYNLHSIINWMKVKPFLSRWGSRFYIGTVILAMPYWVASMYLNFAYFNNLGTDVFRRTRPWETLFREPWWVFTALYLVYVIKRCYGFGVWELVRSNARFFVLLASMVISIALMIVDVVDISFSPYWGGVNLYWQVSMIFKCMADAVFLDDFKHVLDRLTARTTGNFLGLPPDRPNPPGQFITGNEILLSGLSSNYTQRSEGDEEMIAHIEDQQYRPVIRPRKAHLNLHQGPPAFVVKA</sequence>
<accession>A0A7R7XHT0</accession>
<feature type="transmembrane region" description="Helical" evidence="1">
    <location>
        <begin position="80"/>
        <end position="96"/>
    </location>
</feature>
<dbReference type="GeneID" id="64971560"/>
<protein>
    <submittedName>
        <fullName evidence="2">Uncharacterized protein</fullName>
    </submittedName>
</protein>
<dbReference type="Proteomes" id="UP000654913">
    <property type="component" value="Chromosome 2"/>
</dbReference>
<keyword evidence="3" id="KW-1185">Reference proteome</keyword>
<dbReference type="AlphaFoldDB" id="A0A7R7XHT0"/>
<feature type="transmembrane region" description="Helical" evidence="1">
    <location>
        <begin position="116"/>
        <end position="139"/>
    </location>
</feature>
<reference evidence="2" key="1">
    <citation type="submission" date="2021-01" db="EMBL/GenBank/DDBJ databases">
        <authorList>
            <consortium name="Aspergillus puulaauensis MK2 genome sequencing consortium"/>
            <person name="Kazuki M."/>
            <person name="Futagami T."/>
        </authorList>
    </citation>
    <scope>NUCLEOTIDE SEQUENCE</scope>
    <source>
        <strain evidence="2">MK2</strain>
    </source>
</reference>
<reference evidence="2" key="2">
    <citation type="submission" date="2021-02" db="EMBL/GenBank/DDBJ databases">
        <title>Aspergillus puulaauensis MK2 genome sequence.</title>
        <authorList>
            <person name="Futagami T."/>
            <person name="Mori K."/>
            <person name="Kadooka C."/>
            <person name="Tanaka T."/>
        </authorList>
    </citation>
    <scope>NUCLEOTIDE SEQUENCE</scope>
    <source>
        <strain evidence="2">MK2</strain>
    </source>
</reference>
<dbReference type="OrthoDB" id="5420247at2759"/>
<keyword evidence="1" id="KW-1133">Transmembrane helix</keyword>
<evidence type="ECO:0000256" key="1">
    <source>
        <dbReference type="SAM" id="Phobius"/>
    </source>
</evidence>
<dbReference type="EMBL" id="AP024444">
    <property type="protein sequence ID" value="BCS21555.1"/>
    <property type="molecule type" value="Genomic_DNA"/>
</dbReference>
<dbReference type="PANTHER" id="PTHR42029:SF3">
    <property type="entry name" value="AN04G07800"/>
    <property type="match status" value="1"/>
</dbReference>
<keyword evidence="1" id="KW-0472">Membrane</keyword>
<dbReference type="PANTHER" id="PTHR42029">
    <property type="entry name" value="AN04G07800"/>
    <property type="match status" value="1"/>
</dbReference>
<evidence type="ECO:0000313" key="3">
    <source>
        <dbReference type="Proteomes" id="UP000654913"/>
    </source>
</evidence>
<feature type="transmembrane region" description="Helical" evidence="1">
    <location>
        <begin position="52"/>
        <end position="74"/>
    </location>
</feature>
<feature type="transmembrane region" description="Helical" evidence="1">
    <location>
        <begin position="27"/>
        <end position="45"/>
    </location>
</feature>
<gene>
    <name evidence="2" type="ORF">APUU_21987A</name>
</gene>
<dbReference type="RefSeq" id="XP_041553749.1">
    <property type="nucleotide sequence ID" value="XM_041700800.1"/>
</dbReference>
<name>A0A7R7XHT0_9EURO</name>